<dbReference type="KEGG" id="dwd:DSCW_08010"/>
<dbReference type="AlphaFoldDB" id="A0A5K7Z4K7"/>
<feature type="domain" description="Transglutaminase-like" evidence="2">
    <location>
        <begin position="24"/>
        <end position="139"/>
    </location>
</feature>
<dbReference type="InterPro" id="IPR002931">
    <property type="entry name" value="Transglutaminase-like"/>
</dbReference>
<keyword evidence="4" id="KW-1185">Reference proteome</keyword>
<dbReference type="PANTHER" id="PTHR33490:SF3">
    <property type="entry name" value="CONSERVED INTEGRAL MEMBRANE PROTEIN"/>
    <property type="match status" value="1"/>
</dbReference>
<dbReference type="RefSeq" id="WP_155302495.1">
    <property type="nucleotide sequence ID" value="NZ_AP021875.1"/>
</dbReference>
<dbReference type="Proteomes" id="UP000427769">
    <property type="component" value="Chromosome"/>
</dbReference>
<accession>A0A5K7Z4K7</accession>
<dbReference type="SUPFAM" id="SSF54001">
    <property type="entry name" value="Cysteine proteinases"/>
    <property type="match status" value="1"/>
</dbReference>
<dbReference type="EMBL" id="AP021875">
    <property type="protein sequence ID" value="BBO73384.1"/>
    <property type="molecule type" value="Genomic_DNA"/>
</dbReference>
<gene>
    <name evidence="3" type="ORF">DSCW_08010</name>
</gene>
<organism evidence="3 4">
    <name type="scientific">Desulfosarcina widdelii</name>
    <dbReference type="NCBI Taxonomy" id="947919"/>
    <lineage>
        <taxon>Bacteria</taxon>
        <taxon>Pseudomonadati</taxon>
        <taxon>Thermodesulfobacteriota</taxon>
        <taxon>Desulfobacteria</taxon>
        <taxon>Desulfobacterales</taxon>
        <taxon>Desulfosarcinaceae</taxon>
        <taxon>Desulfosarcina</taxon>
    </lineage>
</organism>
<reference evidence="3 4" key="1">
    <citation type="submission" date="2019-11" db="EMBL/GenBank/DDBJ databases">
        <title>Comparative genomics of hydrocarbon-degrading Desulfosarcina strains.</title>
        <authorList>
            <person name="Watanabe M."/>
            <person name="Kojima H."/>
            <person name="Fukui M."/>
        </authorList>
    </citation>
    <scope>NUCLEOTIDE SEQUENCE [LARGE SCALE GENOMIC DNA]</scope>
    <source>
        <strain evidence="3 4">PP31</strain>
    </source>
</reference>
<dbReference type="Pfam" id="PF01841">
    <property type="entry name" value="Transglut_core"/>
    <property type="match status" value="1"/>
</dbReference>
<feature type="compositionally biased region" description="Basic and acidic residues" evidence="1">
    <location>
        <begin position="206"/>
        <end position="224"/>
    </location>
</feature>
<evidence type="ECO:0000256" key="1">
    <source>
        <dbReference type="SAM" id="MobiDB-lite"/>
    </source>
</evidence>
<dbReference type="InterPro" id="IPR038765">
    <property type="entry name" value="Papain-like_cys_pep_sf"/>
</dbReference>
<feature type="region of interest" description="Disordered" evidence="1">
    <location>
        <begin position="199"/>
        <end position="224"/>
    </location>
</feature>
<evidence type="ECO:0000313" key="3">
    <source>
        <dbReference type="EMBL" id="BBO73384.1"/>
    </source>
</evidence>
<dbReference type="OrthoDB" id="4697328at2"/>
<sequence length="224" mass="25540">MSPKPDENLAATPFLDFDHPAVAEFARSATAEDASDKDRAVHIYYAVRDTIRYDPYSIDLSVRGMRASTTLQAGHGWCVPKAVLLAACCRAVGIPAKLGFADVRNHLSTERLRQRMKTDIFYWHGYTSIFIDGNWLKATPAFNIELCQKFNLQPLEFDGHQDALFHPYDQSGNKHMEYIRYRGEFSDLPLEKITGTMTRRYGHHRPSPEADFAKEAENENRIAQ</sequence>
<proteinExistence type="predicted"/>
<evidence type="ECO:0000313" key="4">
    <source>
        <dbReference type="Proteomes" id="UP000427769"/>
    </source>
</evidence>
<evidence type="ECO:0000259" key="2">
    <source>
        <dbReference type="Pfam" id="PF01841"/>
    </source>
</evidence>
<dbReference type="PANTHER" id="PTHR33490">
    <property type="entry name" value="BLR5614 PROTEIN-RELATED"/>
    <property type="match status" value="1"/>
</dbReference>
<name>A0A5K7Z4K7_9BACT</name>
<dbReference type="Gene3D" id="3.10.620.30">
    <property type="match status" value="1"/>
</dbReference>
<protein>
    <recommendedName>
        <fullName evidence="2">Transglutaminase-like domain-containing protein</fullName>
    </recommendedName>
</protein>